<keyword evidence="3" id="KW-1185">Reference proteome</keyword>
<evidence type="ECO:0000313" key="3">
    <source>
        <dbReference type="Proteomes" id="UP001498398"/>
    </source>
</evidence>
<gene>
    <name evidence="2" type="ORF">VKT23_009807</name>
</gene>
<sequence>MLDLPTINASEVPPPDYTSALGSDAFRRQNPSISSSQSVNYLSINQLVGSIECTHILDPSLHIPESLLPPLAIGETEWARKNLSLKGKLGAVEADITLHCEEPQETTNQSKFSTRVNMEVQTSVGAISVKLRDPPTPSVGKRWPFHLSCSTHIGQINLFIPRSFQGFIDVSTTVGHVVLAPDVTKVVRWTDSKIRRRRCFLGALVNAANKESIDEVVLNTLVGSVEIAYVDGTVS</sequence>
<reference evidence="2 3" key="1">
    <citation type="submission" date="2024-01" db="EMBL/GenBank/DDBJ databases">
        <title>A draft genome for the cacao thread blight pathogen Marasmiellus scandens.</title>
        <authorList>
            <person name="Baruah I.K."/>
            <person name="Leung J."/>
            <person name="Bukari Y."/>
            <person name="Amoako-Attah I."/>
            <person name="Meinhardt L.W."/>
            <person name="Bailey B.A."/>
            <person name="Cohen S.P."/>
        </authorList>
    </citation>
    <scope>NUCLEOTIDE SEQUENCE [LARGE SCALE GENOMIC DNA]</scope>
    <source>
        <strain evidence="2 3">GH-19</strain>
    </source>
</reference>
<dbReference type="Pfam" id="PF24016">
    <property type="entry name" value="DUF7330"/>
    <property type="match status" value="1"/>
</dbReference>
<dbReference type="InterPro" id="IPR055754">
    <property type="entry name" value="DUF7330"/>
</dbReference>
<feature type="domain" description="DUF7330" evidence="1">
    <location>
        <begin position="40"/>
        <end position="231"/>
    </location>
</feature>
<dbReference type="Proteomes" id="UP001498398">
    <property type="component" value="Unassembled WGS sequence"/>
</dbReference>
<protein>
    <recommendedName>
        <fullName evidence="1">DUF7330 domain-containing protein</fullName>
    </recommendedName>
</protein>
<comment type="caution">
    <text evidence="2">The sequence shown here is derived from an EMBL/GenBank/DDBJ whole genome shotgun (WGS) entry which is preliminary data.</text>
</comment>
<organism evidence="2 3">
    <name type="scientific">Marasmiellus scandens</name>
    <dbReference type="NCBI Taxonomy" id="2682957"/>
    <lineage>
        <taxon>Eukaryota</taxon>
        <taxon>Fungi</taxon>
        <taxon>Dikarya</taxon>
        <taxon>Basidiomycota</taxon>
        <taxon>Agaricomycotina</taxon>
        <taxon>Agaricomycetes</taxon>
        <taxon>Agaricomycetidae</taxon>
        <taxon>Agaricales</taxon>
        <taxon>Marasmiineae</taxon>
        <taxon>Omphalotaceae</taxon>
        <taxon>Marasmiellus</taxon>
    </lineage>
</organism>
<evidence type="ECO:0000313" key="2">
    <source>
        <dbReference type="EMBL" id="KAK7458801.1"/>
    </source>
</evidence>
<proteinExistence type="predicted"/>
<name>A0ABR1JE93_9AGAR</name>
<accession>A0ABR1JE93</accession>
<evidence type="ECO:0000259" key="1">
    <source>
        <dbReference type="Pfam" id="PF24016"/>
    </source>
</evidence>
<dbReference type="EMBL" id="JBANRG010000017">
    <property type="protein sequence ID" value="KAK7458801.1"/>
    <property type="molecule type" value="Genomic_DNA"/>
</dbReference>